<protein>
    <recommendedName>
        <fullName evidence="2">Flavodoxin-like fold domain-containing protein</fullName>
    </recommendedName>
</protein>
<sequence length="226" mass="26238">MKTLVVIAHPNSHESGVQSFLKESCASLTDVTIYDIQEELSSFDLKKTQELLASHQRIIFQFPMYWYAAPDILYNWLEKVLTKSLYQSGLKGKELGIVMSMGQKLSAFQAGGTEHFTISELLRPFQALAYKCLMTYLPPFPISLFPYLKEKEKHQLLISYQQYLTKENDHRFVTSEKWVINRLKELSDKGLINDLDNRLSFIQDTLENNRMELDSLLATLEEMRVD</sequence>
<dbReference type="GO" id="GO:0003955">
    <property type="term" value="F:NAD(P)H dehydrogenase (quinone) activity"/>
    <property type="evidence" value="ECO:0007669"/>
    <property type="project" value="TreeGrafter"/>
</dbReference>
<dbReference type="Gene3D" id="3.40.50.360">
    <property type="match status" value="1"/>
</dbReference>
<dbReference type="Pfam" id="PF02525">
    <property type="entry name" value="Flavodoxin_2"/>
    <property type="match status" value="1"/>
</dbReference>
<name>A0A1J0A6R0_9ENTE</name>
<dbReference type="PANTHER" id="PTHR47307">
    <property type="entry name" value="GLUTATHIONE-REGULATED POTASSIUM-EFFLUX SYSTEM ANCILLARY PROTEIN KEFG"/>
    <property type="match status" value="1"/>
</dbReference>
<dbReference type="AlphaFoldDB" id="A0A1J0A6R0"/>
<dbReference type="PANTHER" id="PTHR47307:SF1">
    <property type="entry name" value="GLUTATHIONE-REGULATED POTASSIUM-EFFLUX SYSTEM ANCILLARY PROTEIN KEFG"/>
    <property type="match status" value="1"/>
</dbReference>
<dbReference type="Proteomes" id="UP000191200">
    <property type="component" value="Chromosome"/>
</dbReference>
<dbReference type="InterPro" id="IPR046980">
    <property type="entry name" value="KefG/KefF"/>
</dbReference>
<accession>A0A1J0A6R0</accession>
<keyword evidence="4" id="KW-1185">Reference proteome</keyword>
<evidence type="ECO:0000259" key="2">
    <source>
        <dbReference type="Pfam" id="PF02525"/>
    </source>
</evidence>
<evidence type="ECO:0000256" key="1">
    <source>
        <dbReference type="ARBA" id="ARBA00023002"/>
    </source>
</evidence>
<feature type="domain" description="Flavodoxin-like fold" evidence="2">
    <location>
        <begin position="1"/>
        <end position="162"/>
    </location>
</feature>
<organism evidence="3 4">
    <name type="scientific">Vagococcus teuberi</name>
    <dbReference type="NCBI Taxonomy" id="519472"/>
    <lineage>
        <taxon>Bacteria</taxon>
        <taxon>Bacillati</taxon>
        <taxon>Bacillota</taxon>
        <taxon>Bacilli</taxon>
        <taxon>Lactobacillales</taxon>
        <taxon>Enterococcaceae</taxon>
        <taxon>Vagococcus</taxon>
    </lineage>
</organism>
<dbReference type="KEGG" id="vte:BHY08_07090"/>
<keyword evidence="1" id="KW-0560">Oxidoreductase</keyword>
<dbReference type="GO" id="GO:0009055">
    <property type="term" value="F:electron transfer activity"/>
    <property type="evidence" value="ECO:0007669"/>
    <property type="project" value="TreeGrafter"/>
</dbReference>
<dbReference type="GO" id="GO:0010181">
    <property type="term" value="F:FMN binding"/>
    <property type="evidence" value="ECO:0007669"/>
    <property type="project" value="TreeGrafter"/>
</dbReference>
<dbReference type="InterPro" id="IPR003680">
    <property type="entry name" value="Flavodoxin_fold"/>
</dbReference>
<evidence type="ECO:0000313" key="4">
    <source>
        <dbReference type="Proteomes" id="UP000191200"/>
    </source>
</evidence>
<proteinExistence type="predicted"/>
<dbReference type="STRING" id="519472.BHY08_07090"/>
<dbReference type="EMBL" id="CP017267">
    <property type="protein sequence ID" value="APB31612.1"/>
    <property type="molecule type" value="Genomic_DNA"/>
</dbReference>
<dbReference type="InterPro" id="IPR029039">
    <property type="entry name" value="Flavoprotein-like_sf"/>
</dbReference>
<dbReference type="RefSeq" id="WP_071457206.1">
    <property type="nucleotide sequence ID" value="NZ_CP017267.1"/>
</dbReference>
<dbReference type="SUPFAM" id="SSF52218">
    <property type="entry name" value="Flavoproteins"/>
    <property type="match status" value="1"/>
</dbReference>
<reference evidence="3 4" key="1">
    <citation type="submission" date="2016-09" db="EMBL/GenBank/DDBJ databases">
        <title>Vagococcus teuberi sp. nov., isolated from the Malian artisanal sour milk fene.</title>
        <authorList>
            <person name="Wullschleger S."/>
            <person name="Seifert C."/>
            <person name="Baumgartner S."/>
            <person name="Lacroix C."/>
            <person name="Bonfoh B."/>
            <person name="Stevens M.J."/>
            <person name="Meile L."/>
        </authorList>
    </citation>
    <scope>NUCLEOTIDE SEQUENCE [LARGE SCALE GENOMIC DNA]</scope>
    <source>
        <strain evidence="3 4">DSM 21459</strain>
    </source>
</reference>
<evidence type="ECO:0000313" key="3">
    <source>
        <dbReference type="EMBL" id="APB31612.1"/>
    </source>
</evidence>
<gene>
    <name evidence="3" type="ORF">BHY08_07090</name>
</gene>